<dbReference type="AlphaFoldDB" id="A0AA38WTJ7"/>
<comment type="caution">
    <text evidence="2">The sequence shown here is derived from an EMBL/GenBank/DDBJ whole genome shotgun (WGS) entry which is preliminary data.</text>
</comment>
<feature type="region of interest" description="Disordered" evidence="1">
    <location>
        <begin position="212"/>
        <end position="235"/>
    </location>
</feature>
<evidence type="ECO:0000313" key="2">
    <source>
        <dbReference type="EMBL" id="KAJ9563959.1"/>
    </source>
</evidence>
<name>A0AA38WTJ7_9ASTR</name>
<dbReference type="Proteomes" id="UP001172457">
    <property type="component" value="Chromosome 2"/>
</dbReference>
<sequence length="235" mass="26913">MKCVTIDTYFIKTKVENSTISLNFVPSKQQETDMFTKASMKSYFERNVSKLGMWDTVIENGSSFDNWKTNPMVHYQLMSPTSPSLGKYTTIEELEEDRVSGHNLQFSRQDISELCRQAPQGIIQPQTSPINLLFGQPIALNRLWGATEWYQSRSLYHRDGGGSNDRCAPVRTAVRRTCRRTTRNSPENRRISDFEKRLYWILDPHHFGVEIEEKSDKDDDDDGGLSGTALGTTKT</sequence>
<dbReference type="EMBL" id="JARYMX010000002">
    <property type="protein sequence ID" value="KAJ9563959.1"/>
    <property type="molecule type" value="Genomic_DNA"/>
</dbReference>
<feature type="non-terminal residue" evidence="2">
    <location>
        <position position="235"/>
    </location>
</feature>
<organism evidence="2 3">
    <name type="scientific">Centaurea solstitialis</name>
    <name type="common">yellow star-thistle</name>
    <dbReference type="NCBI Taxonomy" id="347529"/>
    <lineage>
        <taxon>Eukaryota</taxon>
        <taxon>Viridiplantae</taxon>
        <taxon>Streptophyta</taxon>
        <taxon>Embryophyta</taxon>
        <taxon>Tracheophyta</taxon>
        <taxon>Spermatophyta</taxon>
        <taxon>Magnoliopsida</taxon>
        <taxon>eudicotyledons</taxon>
        <taxon>Gunneridae</taxon>
        <taxon>Pentapetalae</taxon>
        <taxon>asterids</taxon>
        <taxon>campanulids</taxon>
        <taxon>Asterales</taxon>
        <taxon>Asteraceae</taxon>
        <taxon>Carduoideae</taxon>
        <taxon>Cardueae</taxon>
        <taxon>Centaureinae</taxon>
        <taxon>Centaurea</taxon>
    </lineage>
</organism>
<keyword evidence="3" id="KW-1185">Reference proteome</keyword>
<evidence type="ECO:0000313" key="3">
    <source>
        <dbReference type="Proteomes" id="UP001172457"/>
    </source>
</evidence>
<protein>
    <submittedName>
        <fullName evidence="2">Uncharacterized protein</fullName>
    </submittedName>
</protein>
<accession>A0AA38WTJ7</accession>
<proteinExistence type="predicted"/>
<reference evidence="2" key="1">
    <citation type="submission" date="2023-03" db="EMBL/GenBank/DDBJ databases">
        <title>Chromosome-scale reference genome and RAD-based genetic map of yellow starthistle (Centaurea solstitialis) reveal putative structural variation and QTLs associated with invader traits.</title>
        <authorList>
            <person name="Reatini B."/>
            <person name="Cang F.A."/>
            <person name="Jiang Q."/>
            <person name="Mckibben M.T.W."/>
            <person name="Barker M.S."/>
            <person name="Rieseberg L.H."/>
            <person name="Dlugosch K.M."/>
        </authorList>
    </citation>
    <scope>NUCLEOTIDE SEQUENCE</scope>
    <source>
        <strain evidence="2">CAN-66</strain>
        <tissue evidence="2">Leaf</tissue>
    </source>
</reference>
<gene>
    <name evidence="2" type="ORF">OSB04_009119</name>
</gene>
<evidence type="ECO:0000256" key="1">
    <source>
        <dbReference type="SAM" id="MobiDB-lite"/>
    </source>
</evidence>